<feature type="compositionally biased region" description="Polar residues" evidence="1">
    <location>
        <begin position="28"/>
        <end position="38"/>
    </location>
</feature>
<feature type="region of interest" description="Disordered" evidence="1">
    <location>
        <begin position="1"/>
        <end position="53"/>
    </location>
</feature>
<evidence type="ECO:0000313" key="3">
    <source>
        <dbReference type="Proteomes" id="UP000479000"/>
    </source>
</evidence>
<evidence type="ECO:0000256" key="1">
    <source>
        <dbReference type="SAM" id="MobiDB-lite"/>
    </source>
</evidence>
<keyword evidence="3" id="KW-1185">Reference proteome</keyword>
<sequence length="173" mass="19539">MSRGEEARPKIGRRWKRVPPEPPISSGGRKQSPTSQDGTARDDNLEGVEPAFSSFQRLTDPGLSRTRKKVFWCVSGTTFTKLPFLGGRFRRCVSKMNDGDGAGAPTKPGQPRRNLPHRQPVFKWRKSPEEKIQFFEKDSHPFETLGQIRAQSGVTLRKAQTDSLTRAPHHFDL</sequence>
<proteinExistence type="predicted"/>
<accession>A0A6H5GLC7</accession>
<feature type="region of interest" description="Disordered" evidence="1">
    <location>
        <begin position="97"/>
        <end position="116"/>
    </location>
</feature>
<dbReference type="Proteomes" id="UP000479000">
    <property type="component" value="Unassembled WGS sequence"/>
</dbReference>
<organism evidence="2 3">
    <name type="scientific">Nesidiocoris tenuis</name>
    <dbReference type="NCBI Taxonomy" id="355587"/>
    <lineage>
        <taxon>Eukaryota</taxon>
        <taxon>Metazoa</taxon>
        <taxon>Ecdysozoa</taxon>
        <taxon>Arthropoda</taxon>
        <taxon>Hexapoda</taxon>
        <taxon>Insecta</taxon>
        <taxon>Pterygota</taxon>
        <taxon>Neoptera</taxon>
        <taxon>Paraneoptera</taxon>
        <taxon>Hemiptera</taxon>
        <taxon>Heteroptera</taxon>
        <taxon>Panheteroptera</taxon>
        <taxon>Cimicomorpha</taxon>
        <taxon>Miridae</taxon>
        <taxon>Dicyphina</taxon>
        <taxon>Nesidiocoris</taxon>
    </lineage>
</organism>
<reference evidence="2 3" key="1">
    <citation type="submission" date="2020-02" db="EMBL/GenBank/DDBJ databases">
        <authorList>
            <person name="Ferguson B K."/>
        </authorList>
    </citation>
    <scope>NUCLEOTIDE SEQUENCE [LARGE SCALE GENOMIC DNA]</scope>
</reference>
<evidence type="ECO:0000313" key="2">
    <source>
        <dbReference type="EMBL" id="CAB0002791.1"/>
    </source>
</evidence>
<dbReference type="AlphaFoldDB" id="A0A6H5GLC7"/>
<gene>
    <name evidence="2" type="ORF">NTEN_LOCUS8578</name>
</gene>
<name>A0A6H5GLC7_9HEMI</name>
<protein>
    <submittedName>
        <fullName evidence="2">Uncharacterized protein</fullName>
    </submittedName>
</protein>
<dbReference type="EMBL" id="CADCXU010012899">
    <property type="protein sequence ID" value="CAB0002791.1"/>
    <property type="molecule type" value="Genomic_DNA"/>
</dbReference>